<proteinExistence type="predicted"/>
<protein>
    <submittedName>
        <fullName evidence="1">Uncharacterized protein</fullName>
    </submittedName>
</protein>
<dbReference type="EMBL" id="QJKJ01002449">
    <property type="protein sequence ID" value="RDY02852.1"/>
    <property type="molecule type" value="Genomic_DNA"/>
</dbReference>
<evidence type="ECO:0000313" key="2">
    <source>
        <dbReference type="Proteomes" id="UP000257109"/>
    </source>
</evidence>
<name>A0A371HJH4_MUCPR</name>
<accession>A0A371HJH4</accession>
<dbReference type="OrthoDB" id="1747743at2759"/>
<gene>
    <name evidence="1" type="ORF">CR513_13652</name>
</gene>
<reference evidence="1" key="1">
    <citation type="submission" date="2018-05" db="EMBL/GenBank/DDBJ databases">
        <title>Draft genome of Mucuna pruriens seed.</title>
        <authorList>
            <person name="Nnadi N.E."/>
            <person name="Vos R."/>
            <person name="Hasami M.H."/>
            <person name="Devisetty U.K."/>
            <person name="Aguiy J.C."/>
        </authorList>
    </citation>
    <scope>NUCLEOTIDE SEQUENCE [LARGE SCALE GENOMIC DNA]</scope>
    <source>
        <strain evidence="1">JCA_2017</strain>
    </source>
</reference>
<dbReference type="Proteomes" id="UP000257109">
    <property type="component" value="Unassembled WGS sequence"/>
</dbReference>
<sequence length="111" mass="12390">CRLALGRDKSDTSSAELYPTLSQLSANLDIDERDRVGLDSVSLTFTLGKYIDEIVCDVIPMDATHILLVIQDGVTNILSFVHMGQKVTLKPLSLIEVSEDQLKMKIKREKE</sequence>
<comment type="caution">
    <text evidence="1">The sequence shown here is derived from an EMBL/GenBank/DDBJ whole genome shotgun (WGS) entry which is preliminary data.</text>
</comment>
<evidence type="ECO:0000313" key="1">
    <source>
        <dbReference type="EMBL" id="RDY02852.1"/>
    </source>
</evidence>
<organism evidence="1 2">
    <name type="scientific">Mucuna pruriens</name>
    <name type="common">Velvet bean</name>
    <name type="synonym">Dolichos pruriens</name>
    <dbReference type="NCBI Taxonomy" id="157652"/>
    <lineage>
        <taxon>Eukaryota</taxon>
        <taxon>Viridiplantae</taxon>
        <taxon>Streptophyta</taxon>
        <taxon>Embryophyta</taxon>
        <taxon>Tracheophyta</taxon>
        <taxon>Spermatophyta</taxon>
        <taxon>Magnoliopsida</taxon>
        <taxon>eudicotyledons</taxon>
        <taxon>Gunneridae</taxon>
        <taxon>Pentapetalae</taxon>
        <taxon>rosids</taxon>
        <taxon>fabids</taxon>
        <taxon>Fabales</taxon>
        <taxon>Fabaceae</taxon>
        <taxon>Papilionoideae</taxon>
        <taxon>50 kb inversion clade</taxon>
        <taxon>NPAAA clade</taxon>
        <taxon>indigoferoid/millettioid clade</taxon>
        <taxon>Phaseoleae</taxon>
        <taxon>Mucuna</taxon>
    </lineage>
</organism>
<dbReference type="AlphaFoldDB" id="A0A371HJH4"/>
<feature type="non-terminal residue" evidence="1">
    <location>
        <position position="111"/>
    </location>
</feature>
<keyword evidence="2" id="KW-1185">Reference proteome</keyword>
<feature type="non-terminal residue" evidence="1">
    <location>
        <position position="1"/>
    </location>
</feature>